<protein>
    <recommendedName>
        <fullName evidence="2">Ice-binding protein C-terminal domain-containing protein</fullName>
    </recommendedName>
</protein>
<dbReference type="InterPro" id="IPR022472">
    <property type="entry name" value="VPLPA-CTERM"/>
</dbReference>
<dbReference type="EMBL" id="UOFN01000075">
    <property type="protein sequence ID" value="VAW77342.1"/>
    <property type="molecule type" value="Genomic_DNA"/>
</dbReference>
<keyword evidence="1" id="KW-0472">Membrane</keyword>
<feature type="domain" description="Ice-binding protein C-terminal" evidence="2">
    <location>
        <begin position="201"/>
        <end position="224"/>
    </location>
</feature>
<dbReference type="InterPro" id="IPR013424">
    <property type="entry name" value="Ice-binding_C"/>
</dbReference>
<evidence type="ECO:0000256" key="1">
    <source>
        <dbReference type="SAM" id="Phobius"/>
    </source>
</evidence>
<name>A0A3B0YQ18_9ZZZZ</name>
<feature type="transmembrane region" description="Helical" evidence="1">
    <location>
        <begin position="202"/>
        <end position="222"/>
    </location>
</feature>
<reference evidence="3" key="1">
    <citation type="submission" date="2018-06" db="EMBL/GenBank/DDBJ databases">
        <authorList>
            <person name="Zhirakovskaya E."/>
        </authorList>
    </citation>
    <scope>NUCLEOTIDE SEQUENCE</scope>
</reference>
<sequence length="228" mass="23805">MRIHNIIRSTVAALTIGISQSSIAAPIDILQLGLEDSGPFQYSGFHVADANYGMSGAMLAWFAIGRGDSGFWDPDTGAFSLSVHLFDDSGLSTNAGTATATGNLSEAAFNGFDGGLIGSITWDFTNATNAVLNNLGTSTISLIDINYATSTNGYTANSTNTNSMTLWGAEGEYDAMTGLFDTQTTTIGMDLVALFNADIKPVPVPAAVWLFGSGLIGLVAVARRRKIA</sequence>
<evidence type="ECO:0000259" key="2">
    <source>
        <dbReference type="Pfam" id="PF07589"/>
    </source>
</evidence>
<gene>
    <name evidence="3" type="ORF">MNBD_GAMMA15-280</name>
</gene>
<organism evidence="3">
    <name type="scientific">hydrothermal vent metagenome</name>
    <dbReference type="NCBI Taxonomy" id="652676"/>
    <lineage>
        <taxon>unclassified sequences</taxon>
        <taxon>metagenomes</taxon>
        <taxon>ecological metagenomes</taxon>
    </lineage>
</organism>
<keyword evidence="1" id="KW-0812">Transmembrane</keyword>
<accession>A0A3B0YQ18</accession>
<dbReference type="Pfam" id="PF07589">
    <property type="entry name" value="PEP-CTERM"/>
    <property type="match status" value="1"/>
</dbReference>
<dbReference type="AlphaFoldDB" id="A0A3B0YQ18"/>
<keyword evidence="1" id="KW-1133">Transmembrane helix</keyword>
<evidence type="ECO:0000313" key="3">
    <source>
        <dbReference type="EMBL" id="VAW77342.1"/>
    </source>
</evidence>
<dbReference type="NCBIfam" id="TIGR03370">
    <property type="entry name" value="VPLPA-CTERM"/>
    <property type="match status" value="1"/>
</dbReference>
<proteinExistence type="predicted"/>